<evidence type="ECO:0008006" key="3">
    <source>
        <dbReference type="Google" id="ProtNLM"/>
    </source>
</evidence>
<evidence type="ECO:0000313" key="1">
    <source>
        <dbReference type="EMBL" id="MDT0378436.1"/>
    </source>
</evidence>
<protein>
    <recommendedName>
        <fullName evidence="3">Alpha/beta fold hydrolase</fullName>
    </recommendedName>
</protein>
<evidence type="ECO:0000313" key="2">
    <source>
        <dbReference type="Proteomes" id="UP001183414"/>
    </source>
</evidence>
<name>A0ABU2NN99_9ACTN</name>
<dbReference type="InterPro" id="IPR029058">
    <property type="entry name" value="AB_hydrolase_fold"/>
</dbReference>
<sequence>MLGRPLVERRKQVLRLTPHVPPGEPHPVWWKAGLEAALPLVVVVGGPRGGLPSLLTRLAGRGYAVVASELPGVAPGTRPYAADSWRLLPELIDRYATSAPRSGVHVVGFGLGGHLALRAAAAEQRIGTVHTVGAPVSGLFTDLTRLLTLPVGATDVLARATGASGRDMLRRRLAGLAVTPEELRSVAATVRVGVVTDDPLVPPQDLALLDLLLDRAVFQKLRGSGSGPAARPLRRWLSAGLPRSRTRAATAPR</sequence>
<gene>
    <name evidence="1" type="ORF">RM572_06540</name>
</gene>
<accession>A0ABU2NN99</accession>
<dbReference type="Gene3D" id="3.40.50.1820">
    <property type="entry name" value="alpha/beta hydrolase"/>
    <property type="match status" value="1"/>
</dbReference>
<dbReference type="SUPFAM" id="SSF53474">
    <property type="entry name" value="alpha/beta-Hydrolases"/>
    <property type="match status" value="1"/>
</dbReference>
<dbReference type="EMBL" id="JAVREQ010000004">
    <property type="protein sequence ID" value="MDT0378436.1"/>
    <property type="molecule type" value="Genomic_DNA"/>
</dbReference>
<proteinExistence type="predicted"/>
<dbReference type="Proteomes" id="UP001183414">
    <property type="component" value="Unassembled WGS sequence"/>
</dbReference>
<comment type="caution">
    <text evidence="1">The sequence shown here is derived from an EMBL/GenBank/DDBJ whole genome shotgun (WGS) entry which is preliminary data.</text>
</comment>
<keyword evidence="2" id="KW-1185">Reference proteome</keyword>
<organism evidence="1 2">
    <name type="scientific">Streptomyces hazeniae</name>
    <dbReference type="NCBI Taxonomy" id="3075538"/>
    <lineage>
        <taxon>Bacteria</taxon>
        <taxon>Bacillati</taxon>
        <taxon>Actinomycetota</taxon>
        <taxon>Actinomycetes</taxon>
        <taxon>Kitasatosporales</taxon>
        <taxon>Streptomycetaceae</taxon>
        <taxon>Streptomyces</taxon>
    </lineage>
</organism>
<reference evidence="2" key="1">
    <citation type="submission" date="2023-07" db="EMBL/GenBank/DDBJ databases">
        <title>30 novel species of actinomycetes from the DSMZ collection.</title>
        <authorList>
            <person name="Nouioui I."/>
        </authorList>
    </citation>
    <scope>NUCLEOTIDE SEQUENCE [LARGE SCALE GENOMIC DNA]</scope>
    <source>
        <strain evidence="2">DSM 42041</strain>
    </source>
</reference>